<keyword evidence="5" id="KW-0496">Mitochondrion</keyword>
<evidence type="ECO:0000256" key="4">
    <source>
        <dbReference type="ARBA" id="ARBA00022980"/>
    </source>
</evidence>
<dbReference type="GO" id="GO:0005762">
    <property type="term" value="C:mitochondrial large ribosomal subunit"/>
    <property type="evidence" value="ECO:0007669"/>
    <property type="project" value="TreeGrafter"/>
</dbReference>
<dbReference type="InterPro" id="IPR015797">
    <property type="entry name" value="NUDIX_hydrolase-like_dom_sf"/>
</dbReference>
<evidence type="ECO:0000313" key="11">
    <source>
        <dbReference type="Proteomes" id="UP000053647"/>
    </source>
</evidence>
<dbReference type="PANTHER" id="PTHR13124:SF12">
    <property type="entry name" value="LARGE RIBOSOMAL SUBUNIT PROTEIN ML46"/>
    <property type="match status" value="1"/>
</dbReference>
<dbReference type="InterPro" id="IPR040008">
    <property type="entry name" value="Ribosomal_mL46"/>
</dbReference>
<dbReference type="Proteomes" id="UP000053647">
    <property type="component" value="Unassembled WGS sequence"/>
</dbReference>
<dbReference type="HOGENOM" id="CLU_040204_0_0_1"/>
<dbReference type="GO" id="GO:0003735">
    <property type="term" value="F:structural constituent of ribosome"/>
    <property type="evidence" value="ECO:0007669"/>
    <property type="project" value="InterPro"/>
</dbReference>
<name>A0A0C9TKX3_PAXIN</name>
<sequence>MLSRSVLSSCRRSPRAVFSRSFATEVQPTESEASTSSATPLTHPKKTSRPNLHTAIILNRSPLITRTPTPFEKAFFSYQARIHRALHNPFPTEFYFKQGSPLETRFTIEERRRERKAFGAPFGVDKSEEPNEAAELMEIAMQDEVDESMPRVHESDIEKDFKSLNRRGQRNLYLLLKTQENGKDVWRFPQGSIEKDEFLHVAAHGRLDAECGRHMDTWIVSRNPIGVYHPPKPAVTAEDVKDVRTLLKFITHVLIALQDVVFFYKAHILAGQVRPDPKRYQDFAWLTKGEIGQRTDESYWLGIKDMLSDF</sequence>
<evidence type="ECO:0000256" key="6">
    <source>
        <dbReference type="ARBA" id="ARBA00023274"/>
    </source>
</evidence>
<dbReference type="CDD" id="cd04661">
    <property type="entry name" value="NUDIX_MRP_L46"/>
    <property type="match status" value="1"/>
</dbReference>
<organism evidence="10 11">
    <name type="scientific">Paxillus involutus ATCC 200175</name>
    <dbReference type="NCBI Taxonomy" id="664439"/>
    <lineage>
        <taxon>Eukaryota</taxon>
        <taxon>Fungi</taxon>
        <taxon>Dikarya</taxon>
        <taxon>Basidiomycota</taxon>
        <taxon>Agaricomycotina</taxon>
        <taxon>Agaricomycetes</taxon>
        <taxon>Agaricomycetidae</taxon>
        <taxon>Boletales</taxon>
        <taxon>Paxilineae</taxon>
        <taxon>Paxillaceae</taxon>
        <taxon>Paxillus</taxon>
    </lineage>
</organism>
<evidence type="ECO:0000256" key="8">
    <source>
        <dbReference type="SAM" id="MobiDB-lite"/>
    </source>
</evidence>
<dbReference type="PANTHER" id="PTHR13124">
    <property type="entry name" value="39S RIBOSOMAL PROTEIN L46, MITOCHONDRIAL PRECURSOR-RELATED"/>
    <property type="match status" value="1"/>
</dbReference>
<reference evidence="11" key="2">
    <citation type="submission" date="2015-01" db="EMBL/GenBank/DDBJ databases">
        <title>Evolutionary Origins and Diversification of the Mycorrhizal Mutualists.</title>
        <authorList>
            <consortium name="DOE Joint Genome Institute"/>
            <consortium name="Mycorrhizal Genomics Consortium"/>
            <person name="Kohler A."/>
            <person name="Kuo A."/>
            <person name="Nagy L.G."/>
            <person name="Floudas D."/>
            <person name="Copeland A."/>
            <person name="Barry K.W."/>
            <person name="Cichocki N."/>
            <person name="Veneault-Fourrey C."/>
            <person name="LaButti K."/>
            <person name="Lindquist E.A."/>
            <person name="Lipzen A."/>
            <person name="Lundell T."/>
            <person name="Morin E."/>
            <person name="Murat C."/>
            <person name="Riley R."/>
            <person name="Ohm R."/>
            <person name="Sun H."/>
            <person name="Tunlid A."/>
            <person name="Henrissat B."/>
            <person name="Grigoriev I.V."/>
            <person name="Hibbett D.S."/>
            <person name="Martin F."/>
        </authorList>
    </citation>
    <scope>NUCLEOTIDE SEQUENCE [LARGE SCALE GENOMIC DNA]</scope>
    <source>
        <strain evidence="11">ATCC 200175</strain>
    </source>
</reference>
<feature type="domain" description="Large ribosomal subunit protein mL46 N-terminal" evidence="9">
    <location>
        <begin position="51"/>
        <end position="132"/>
    </location>
</feature>
<comment type="subcellular location">
    <subcellularLocation>
        <location evidence="1">Mitochondrion</location>
    </subcellularLocation>
</comment>
<evidence type="ECO:0000259" key="9">
    <source>
        <dbReference type="Pfam" id="PF11788"/>
    </source>
</evidence>
<evidence type="ECO:0000256" key="3">
    <source>
        <dbReference type="ARBA" id="ARBA00022946"/>
    </source>
</evidence>
<evidence type="ECO:0000256" key="2">
    <source>
        <dbReference type="ARBA" id="ARBA00009070"/>
    </source>
</evidence>
<gene>
    <name evidence="10" type="ORF">PAXINDRAFT_158126</name>
</gene>
<feature type="region of interest" description="Disordered" evidence="8">
    <location>
        <begin position="21"/>
        <end position="52"/>
    </location>
</feature>
<evidence type="ECO:0000256" key="1">
    <source>
        <dbReference type="ARBA" id="ARBA00004173"/>
    </source>
</evidence>
<dbReference type="AlphaFoldDB" id="A0A0C9TKX3"/>
<dbReference type="InterPro" id="IPR021757">
    <property type="entry name" value="Ribosomal_mL46_N"/>
</dbReference>
<reference evidence="10 11" key="1">
    <citation type="submission" date="2014-06" db="EMBL/GenBank/DDBJ databases">
        <authorList>
            <consortium name="DOE Joint Genome Institute"/>
            <person name="Kuo A."/>
            <person name="Kohler A."/>
            <person name="Nagy L.G."/>
            <person name="Floudas D."/>
            <person name="Copeland A."/>
            <person name="Barry K.W."/>
            <person name="Cichocki N."/>
            <person name="Veneault-Fourrey C."/>
            <person name="LaButti K."/>
            <person name="Lindquist E.A."/>
            <person name="Lipzen A."/>
            <person name="Lundell T."/>
            <person name="Morin E."/>
            <person name="Murat C."/>
            <person name="Sun H."/>
            <person name="Tunlid A."/>
            <person name="Henrissat B."/>
            <person name="Grigoriev I.V."/>
            <person name="Hibbett D.S."/>
            <person name="Martin F."/>
            <person name="Nordberg H.P."/>
            <person name="Cantor M.N."/>
            <person name="Hua S.X."/>
        </authorList>
    </citation>
    <scope>NUCLEOTIDE SEQUENCE [LARGE SCALE GENOMIC DNA]</scope>
    <source>
        <strain evidence="10 11">ATCC 200175</strain>
    </source>
</reference>
<evidence type="ECO:0000256" key="7">
    <source>
        <dbReference type="ARBA" id="ARBA00035190"/>
    </source>
</evidence>
<evidence type="ECO:0000313" key="10">
    <source>
        <dbReference type="EMBL" id="KIJ08447.1"/>
    </source>
</evidence>
<keyword evidence="11" id="KW-1185">Reference proteome</keyword>
<dbReference type="InterPro" id="IPR033650">
    <property type="entry name" value="Ribosomal_mL46_NUDIX"/>
</dbReference>
<protein>
    <recommendedName>
        <fullName evidence="7">Large ribosomal subunit protein mL46</fullName>
    </recommendedName>
</protein>
<evidence type="ECO:0000256" key="5">
    <source>
        <dbReference type="ARBA" id="ARBA00023128"/>
    </source>
</evidence>
<proteinExistence type="inferred from homology"/>
<comment type="similarity">
    <text evidence="2">Belongs to the mitochondrion-specific ribosomal protein mL46 family.</text>
</comment>
<dbReference type="OrthoDB" id="414075at2759"/>
<keyword evidence="4" id="KW-0689">Ribosomal protein</keyword>
<feature type="compositionally biased region" description="Low complexity" evidence="8">
    <location>
        <begin position="29"/>
        <end position="39"/>
    </location>
</feature>
<keyword evidence="6" id="KW-0687">Ribonucleoprotein</keyword>
<accession>A0A0C9TKX3</accession>
<keyword evidence="3" id="KW-0809">Transit peptide</keyword>
<dbReference type="SUPFAM" id="SSF55811">
    <property type="entry name" value="Nudix"/>
    <property type="match status" value="1"/>
</dbReference>
<dbReference type="Pfam" id="PF11788">
    <property type="entry name" value="MRP-L46"/>
    <property type="match status" value="1"/>
</dbReference>
<dbReference type="Gene3D" id="3.90.79.10">
    <property type="entry name" value="Nucleoside Triphosphate Pyrophosphohydrolase"/>
    <property type="match status" value="1"/>
</dbReference>
<dbReference type="EMBL" id="KN819619">
    <property type="protein sequence ID" value="KIJ08447.1"/>
    <property type="molecule type" value="Genomic_DNA"/>
</dbReference>